<dbReference type="Proteomes" id="UP001216172">
    <property type="component" value="Segment"/>
</dbReference>
<organism evidence="1 2">
    <name type="scientific">Paracoccus phage ParMal1</name>
    <dbReference type="NCBI Taxonomy" id="3032416"/>
    <lineage>
        <taxon>Viruses</taxon>
        <taxon>Duplodnaviria</taxon>
        <taxon>Heunggongvirae</taxon>
        <taxon>Uroviricota</taxon>
        <taxon>Caudoviricetes</taxon>
        <taxon>Autographivirales</taxon>
        <taxon>Autographivirales incertae sedis</taxon>
        <taxon>Mallvirus</taxon>
        <taxon>Mallvirus ParMal1</taxon>
    </lineage>
</organism>
<proteinExistence type="predicted"/>
<gene>
    <name evidence="1" type="ORF">ParaMal1_00045</name>
</gene>
<keyword evidence="2" id="KW-1185">Reference proteome</keyword>
<evidence type="ECO:0000313" key="2">
    <source>
        <dbReference type="Proteomes" id="UP001216172"/>
    </source>
</evidence>
<protein>
    <submittedName>
        <fullName evidence="1">Uncharacterized protein</fullName>
    </submittedName>
</protein>
<accession>A0AAF0JI12</accession>
<dbReference type="EMBL" id="OQ376858">
    <property type="protein sequence ID" value="WFG40929.1"/>
    <property type="molecule type" value="Genomic_DNA"/>
</dbReference>
<name>A0AAF0JI12_9CAUD</name>
<reference evidence="1" key="1">
    <citation type="submission" date="2023-02" db="EMBL/GenBank/DDBJ databases">
        <authorList>
            <person name="Rihtman B."/>
        </authorList>
    </citation>
    <scope>NUCLEOTIDE SEQUENCE</scope>
</reference>
<evidence type="ECO:0000313" key="1">
    <source>
        <dbReference type="EMBL" id="WFG40929.1"/>
    </source>
</evidence>
<sequence>MSELTSITGKALIDRQVMIQLLAALEPNELDENSHQYHIGYERAKADLLAILARTLGPEFAASASTRLIKELRRDKGA</sequence>